<sequence>MIVNNKSLGLLFLLIGFIVSAQQSSLEKANSFIKSNKIAQAKEVLLLASQKNPDPKIIERLGDVYGIEKDWDAAAKYYKILVDKDPKNANYHFKYGGVLGMISLESKIRALTLLDDVKEHFKIACALDEEHLDVRWASIDLYLKLPGILGGSNNKAYQYSEELSAIAPIEGYLSKGFIEAERNNEKLATTYYQRALDVVAKNSFPDKNYRRKDIHYQIGDIAYQYKYQIKTGIDHMLVYKNLHTPESIIPLEDVYYRLAVLYRYQKNKDKANYYIEEAIVRNPNSKDFISENKKIKAL</sequence>
<reference evidence="4 5" key="1">
    <citation type="submission" date="2012-02" db="EMBL/GenBank/DDBJ databases">
        <title>Improved High-Quality Draft genome of Joostella marina DSM 19592.</title>
        <authorList>
            <consortium name="US DOE Joint Genome Institute (JGI-PGF)"/>
            <person name="Lucas S."/>
            <person name="Copeland A."/>
            <person name="Lapidus A."/>
            <person name="Bruce D."/>
            <person name="Goodwin L."/>
            <person name="Pitluck S."/>
            <person name="Peters L."/>
            <person name="Chertkov O."/>
            <person name="Ovchinnikova G."/>
            <person name="Kyrpides N."/>
            <person name="Mavromatis K."/>
            <person name="Detter J.C."/>
            <person name="Han C."/>
            <person name="Land M."/>
            <person name="Hauser L."/>
            <person name="Markowitz V."/>
            <person name="Cheng J.-F."/>
            <person name="Hugenholtz P."/>
            <person name="Woyke T."/>
            <person name="Wu D."/>
            <person name="Tindall B."/>
            <person name="Brambilla E."/>
            <person name="Klenk H.-P."/>
            <person name="Eisen J.A."/>
        </authorList>
    </citation>
    <scope>NUCLEOTIDE SEQUENCE [LARGE SCALE GENOMIC DNA]</scope>
    <source>
        <strain evidence="4 5">DSM 19592</strain>
    </source>
</reference>
<keyword evidence="5" id="KW-1185">Reference proteome</keyword>
<dbReference type="AlphaFoldDB" id="I3C8A2"/>
<feature type="repeat" description="TPR" evidence="3">
    <location>
        <begin position="55"/>
        <end position="88"/>
    </location>
</feature>
<dbReference type="SUPFAM" id="SSF48452">
    <property type="entry name" value="TPR-like"/>
    <property type="match status" value="1"/>
</dbReference>
<dbReference type="HOGENOM" id="CLU_075781_0_0_10"/>
<dbReference type="InterPro" id="IPR013105">
    <property type="entry name" value="TPR_2"/>
</dbReference>
<dbReference type="eggNOG" id="COG3071">
    <property type="taxonomic scope" value="Bacteria"/>
</dbReference>
<dbReference type="STRING" id="926559.JoomaDRAFT_2884"/>
<dbReference type="InterPro" id="IPR011990">
    <property type="entry name" value="TPR-like_helical_dom_sf"/>
</dbReference>
<evidence type="ECO:0000256" key="3">
    <source>
        <dbReference type="PROSITE-ProRule" id="PRU00339"/>
    </source>
</evidence>
<proteinExistence type="predicted"/>
<dbReference type="RefSeq" id="WP_008613629.1">
    <property type="nucleotide sequence ID" value="NZ_JH651379.1"/>
</dbReference>
<keyword evidence="1" id="KW-0677">Repeat</keyword>
<dbReference type="SMART" id="SM00028">
    <property type="entry name" value="TPR"/>
    <property type="match status" value="3"/>
</dbReference>
<evidence type="ECO:0000313" key="4">
    <source>
        <dbReference type="EMBL" id="EIJ39845.1"/>
    </source>
</evidence>
<feature type="repeat" description="TPR" evidence="3">
    <location>
        <begin position="252"/>
        <end position="285"/>
    </location>
</feature>
<organism evidence="4 5">
    <name type="scientific">Galbibacter orientalis DSM 19592</name>
    <dbReference type="NCBI Taxonomy" id="926559"/>
    <lineage>
        <taxon>Bacteria</taxon>
        <taxon>Pseudomonadati</taxon>
        <taxon>Bacteroidota</taxon>
        <taxon>Flavobacteriia</taxon>
        <taxon>Flavobacteriales</taxon>
        <taxon>Flavobacteriaceae</taxon>
        <taxon>Galbibacter</taxon>
    </lineage>
</organism>
<protein>
    <submittedName>
        <fullName evidence="4">Tetratricopeptide repeat protein</fullName>
    </submittedName>
</protein>
<gene>
    <name evidence="4" type="ORF">JoomaDRAFT_2884</name>
</gene>
<evidence type="ECO:0000256" key="2">
    <source>
        <dbReference type="ARBA" id="ARBA00022803"/>
    </source>
</evidence>
<dbReference type="OrthoDB" id="1416278at2"/>
<evidence type="ECO:0000256" key="1">
    <source>
        <dbReference type="ARBA" id="ARBA00022737"/>
    </source>
</evidence>
<accession>I3C8A2</accession>
<name>I3C8A2_9FLAO</name>
<dbReference type="EMBL" id="JH651379">
    <property type="protein sequence ID" value="EIJ39845.1"/>
    <property type="molecule type" value="Genomic_DNA"/>
</dbReference>
<dbReference type="PROSITE" id="PS50005">
    <property type="entry name" value="TPR"/>
    <property type="match status" value="2"/>
</dbReference>
<dbReference type="Proteomes" id="UP000004690">
    <property type="component" value="Unassembled WGS sequence"/>
</dbReference>
<dbReference type="Pfam" id="PF07719">
    <property type="entry name" value="TPR_2"/>
    <property type="match status" value="1"/>
</dbReference>
<keyword evidence="2 3" id="KW-0802">TPR repeat</keyword>
<dbReference type="Gene3D" id="1.25.40.10">
    <property type="entry name" value="Tetratricopeptide repeat domain"/>
    <property type="match status" value="2"/>
</dbReference>
<dbReference type="InterPro" id="IPR019734">
    <property type="entry name" value="TPR_rpt"/>
</dbReference>
<evidence type="ECO:0000313" key="5">
    <source>
        <dbReference type="Proteomes" id="UP000004690"/>
    </source>
</evidence>